<feature type="transmembrane region" description="Helical" evidence="1">
    <location>
        <begin position="213"/>
        <end position="234"/>
    </location>
</feature>
<keyword evidence="1" id="KW-1133">Transmembrane helix</keyword>
<protein>
    <recommendedName>
        <fullName evidence="4">Glycosyltransferase RgtA/B/C/D-like domain-containing protein</fullName>
    </recommendedName>
</protein>
<reference evidence="3" key="1">
    <citation type="submission" date="2018-04" db="EMBL/GenBank/DDBJ databases">
        <authorList>
            <person name="Cornet L."/>
        </authorList>
    </citation>
    <scope>NUCLEOTIDE SEQUENCE [LARGE SCALE GENOMIC DNA]</scope>
</reference>
<dbReference type="AlphaFoldDB" id="A0A2W4VSM8"/>
<evidence type="ECO:0000313" key="3">
    <source>
        <dbReference type="Proteomes" id="UP000249354"/>
    </source>
</evidence>
<feature type="transmembrane region" description="Helical" evidence="1">
    <location>
        <begin position="174"/>
        <end position="192"/>
    </location>
</feature>
<reference evidence="2 3" key="2">
    <citation type="submission" date="2018-06" db="EMBL/GenBank/DDBJ databases">
        <title>Metagenomic assembly of (sub)arctic Cyanobacteria and their associated microbiome from non-axenic cultures.</title>
        <authorList>
            <person name="Baurain D."/>
        </authorList>
    </citation>
    <scope>NUCLEOTIDE SEQUENCE [LARGE SCALE GENOMIC DNA]</scope>
    <source>
        <strain evidence="2">ULC129bin1</strain>
    </source>
</reference>
<feature type="transmembrane region" description="Helical" evidence="1">
    <location>
        <begin position="128"/>
        <end position="154"/>
    </location>
</feature>
<dbReference type="EMBL" id="QBMC01000236">
    <property type="protein sequence ID" value="PZO09938.1"/>
    <property type="molecule type" value="Genomic_DNA"/>
</dbReference>
<sequence>MAIRSNLSRQRGLFLVAVVALYAGLLVAKQFLRGPALWDEADFWTASLSFSTRFIPTIEQLTSYKELNTPLPFILFGWLERLFQQDMFAGRLLCMLLSIVIVFAVGWPTARKGWRSHRCLTGLLLCPYFLLYSGLLYTDIIACFFVLMGVMGYVHNRHLISCIAFVLAIASRQYMLAFPAAIALYEFVTAMGNISWRSLKVNRQLRWKDQWRWMAPAIATGSILGWIILFQGLAPKPAFMTPDVSGAYSAVLAVASGDASPAVLVTNVPPVQQSLWALTPGAAVNFLSCVALYMVIPEAVLFMSRHPLRQVKSYLDRIGMKLWAIAALLLIFATIFPPLHSELGILIKLTNQISNEELKFVFFYGLALISCLRFAKFDVISLSVWLNCLIMMKAYPWDKYVLPLVVVFWYLKSRDLSVSRFVRSSSTAAKISV</sequence>
<dbReference type="Proteomes" id="UP000249354">
    <property type="component" value="Unassembled WGS sequence"/>
</dbReference>
<accession>A0A2W4VSM8</accession>
<gene>
    <name evidence="2" type="ORF">DCF25_21220</name>
</gene>
<feature type="transmembrane region" description="Helical" evidence="1">
    <location>
        <begin position="282"/>
        <end position="302"/>
    </location>
</feature>
<keyword evidence="1" id="KW-0812">Transmembrane</keyword>
<feature type="transmembrane region" description="Helical" evidence="1">
    <location>
        <begin position="322"/>
        <end position="340"/>
    </location>
</feature>
<comment type="caution">
    <text evidence="2">The sequence shown here is derived from an EMBL/GenBank/DDBJ whole genome shotgun (WGS) entry which is preliminary data.</text>
</comment>
<name>A0A2W4VSM8_9CYAN</name>
<evidence type="ECO:0000256" key="1">
    <source>
        <dbReference type="SAM" id="Phobius"/>
    </source>
</evidence>
<feature type="transmembrane region" description="Helical" evidence="1">
    <location>
        <begin position="360"/>
        <end position="386"/>
    </location>
</feature>
<evidence type="ECO:0000313" key="2">
    <source>
        <dbReference type="EMBL" id="PZO09938.1"/>
    </source>
</evidence>
<feature type="transmembrane region" description="Helical" evidence="1">
    <location>
        <begin position="88"/>
        <end position="107"/>
    </location>
</feature>
<evidence type="ECO:0008006" key="4">
    <source>
        <dbReference type="Google" id="ProtNLM"/>
    </source>
</evidence>
<organism evidence="2 3">
    <name type="scientific">Leptolyngbya foveolarum</name>
    <dbReference type="NCBI Taxonomy" id="47253"/>
    <lineage>
        <taxon>Bacteria</taxon>
        <taxon>Bacillati</taxon>
        <taxon>Cyanobacteriota</taxon>
        <taxon>Cyanophyceae</taxon>
        <taxon>Leptolyngbyales</taxon>
        <taxon>Leptolyngbyaceae</taxon>
        <taxon>Leptolyngbya group</taxon>
        <taxon>Leptolyngbya</taxon>
    </lineage>
</organism>
<feature type="transmembrane region" description="Helical" evidence="1">
    <location>
        <begin position="12"/>
        <end position="32"/>
    </location>
</feature>
<proteinExistence type="predicted"/>
<keyword evidence="1" id="KW-0472">Membrane</keyword>